<feature type="compositionally biased region" description="Polar residues" evidence="1">
    <location>
        <begin position="73"/>
        <end position="86"/>
    </location>
</feature>
<dbReference type="AlphaFoldDB" id="A0A1L9MSD6"/>
<dbReference type="InterPro" id="IPR023214">
    <property type="entry name" value="HAD_sf"/>
</dbReference>
<feature type="compositionally biased region" description="Low complexity" evidence="1">
    <location>
        <begin position="172"/>
        <end position="185"/>
    </location>
</feature>
<sequence>MLRVRQCCLFPRLPLIAITPRPAPIVPSPDRKLHSGVSSKVALGTISANYTPVNFRTCYHNSSNLPQFSVRSNQSVEPDMESTNASAFDASSMDSRVCHDGSNSSVVGDDKPAWRPYKDRWARQKMRNTKRNGTEDSGTTAPGNAPPSARPRQKLPRRSKQVAEKNIREEMQSQASQSANTASYAPGHPSQNSFGTFDNFNLAPMFLPFQNGMAAPNETFPGFQQPFWQLPLEQQQQILQAPLGEPTNPSFGFPPLNDMSAFPGGLPPMFPPAFMNFAPTNPLMTMPPFGPMAFPAAGSAGVNTRNMSSQVPSPRPGSSSKARASPRPRSKRFESPTPPKRALPTPAYLEQSSKPAKRNSWKQPLLVILDLNGTLVHRPDRYMPPRFKRRAGLDIFIQTLMQKYKVMIWSSARPPTVDGICRQLFINDSRTQIVAEWHREHFNLTPQQYDAKIQVYKTLSTVWADEKVQASYPSPESLGSSVPGTFQKTRWDQTNTILIDDTRLKASSEPSNLLEIPTFDGHSGAEDAATLTKVLQMLEELSLHDDVSQVLHKWYNSIPKTGNLCLDIKLQDDAEAQQQQPETTQQQPQPKPNDVPLTPAEIAEARKQRRKARKREKTAEKARARQIQKQEDRLAAKTKKQQQPPPTSIPVAAAVSSTVDETNTGTPRTDPSSFPPPSPSSPSSDSTPGGTAIPSGLDLNENVSNTLGDGDASDRSPSPAASTQSENYLLDRLEESLKTG</sequence>
<evidence type="ECO:0000259" key="2">
    <source>
        <dbReference type="PROSITE" id="PS50969"/>
    </source>
</evidence>
<dbReference type="VEuPathDB" id="FungiDB:ASPTUDRAFT_905924"/>
<feature type="region of interest" description="Disordered" evidence="1">
    <location>
        <begin position="300"/>
        <end position="356"/>
    </location>
</feature>
<dbReference type="Proteomes" id="UP000184304">
    <property type="component" value="Unassembled WGS sequence"/>
</dbReference>
<feature type="compositionally biased region" description="Polar residues" evidence="1">
    <location>
        <begin position="302"/>
        <end position="311"/>
    </location>
</feature>
<protein>
    <recommendedName>
        <fullName evidence="2">FCP1 homology domain-containing protein</fullName>
    </recommendedName>
</protein>
<dbReference type="STRING" id="767770.A0A1L9MSD6"/>
<feature type="compositionally biased region" description="Basic residues" evidence="1">
    <location>
        <begin position="607"/>
        <end position="616"/>
    </location>
</feature>
<dbReference type="PROSITE" id="PS50969">
    <property type="entry name" value="FCP1"/>
    <property type="match status" value="1"/>
</dbReference>
<feature type="region of interest" description="Disordered" evidence="1">
    <location>
        <begin position="574"/>
        <end position="740"/>
    </location>
</feature>
<dbReference type="PANTHER" id="PTHR12210">
    <property type="entry name" value="DULLARD PROTEIN PHOSPHATASE"/>
    <property type="match status" value="1"/>
</dbReference>
<dbReference type="OMA" id="HRRFPPV"/>
<feature type="compositionally biased region" description="Basic and acidic residues" evidence="1">
    <location>
        <begin position="617"/>
        <end position="635"/>
    </location>
</feature>
<dbReference type="SMART" id="SM00577">
    <property type="entry name" value="CPDc"/>
    <property type="match status" value="1"/>
</dbReference>
<feature type="domain" description="FCP1 homology" evidence="2">
    <location>
        <begin position="360"/>
        <end position="541"/>
    </location>
</feature>
<dbReference type="Pfam" id="PF03031">
    <property type="entry name" value="NIF"/>
    <property type="match status" value="1"/>
</dbReference>
<dbReference type="Gene3D" id="3.40.50.1000">
    <property type="entry name" value="HAD superfamily/HAD-like"/>
    <property type="match status" value="1"/>
</dbReference>
<feature type="compositionally biased region" description="Polar residues" evidence="1">
    <location>
        <begin position="655"/>
        <end position="665"/>
    </location>
</feature>
<feature type="compositionally biased region" description="Basic and acidic residues" evidence="1">
    <location>
        <begin position="161"/>
        <end position="171"/>
    </location>
</feature>
<gene>
    <name evidence="3" type="ORF">ASPTUDRAFT_905924</name>
</gene>
<dbReference type="InterPro" id="IPR036412">
    <property type="entry name" value="HAD-like_sf"/>
</dbReference>
<feature type="compositionally biased region" description="Basic residues" evidence="1">
    <location>
        <begin position="151"/>
        <end position="160"/>
    </location>
</feature>
<dbReference type="EMBL" id="KV878208">
    <property type="protein sequence ID" value="OJI79958.1"/>
    <property type="molecule type" value="Genomic_DNA"/>
</dbReference>
<feature type="compositionally biased region" description="Low complexity" evidence="1">
    <location>
        <begin position="576"/>
        <end position="588"/>
    </location>
</feature>
<name>A0A1L9MSD6_ASPTC</name>
<evidence type="ECO:0000313" key="4">
    <source>
        <dbReference type="Proteomes" id="UP000184304"/>
    </source>
</evidence>
<proteinExistence type="predicted"/>
<feature type="region of interest" description="Disordered" evidence="1">
    <location>
        <begin position="73"/>
        <end position="190"/>
    </location>
</feature>
<organism evidence="3 4">
    <name type="scientific">Aspergillus tubingensis (strain CBS 134.48)</name>
    <dbReference type="NCBI Taxonomy" id="767770"/>
    <lineage>
        <taxon>Eukaryota</taxon>
        <taxon>Fungi</taxon>
        <taxon>Dikarya</taxon>
        <taxon>Ascomycota</taxon>
        <taxon>Pezizomycotina</taxon>
        <taxon>Eurotiomycetes</taxon>
        <taxon>Eurotiomycetidae</taxon>
        <taxon>Eurotiales</taxon>
        <taxon>Aspergillaceae</taxon>
        <taxon>Aspergillus</taxon>
        <taxon>Aspergillus subgen. Circumdati</taxon>
    </lineage>
</organism>
<dbReference type="InterPro" id="IPR004274">
    <property type="entry name" value="FCP1_dom"/>
</dbReference>
<keyword evidence="4" id="KW-1185">Reference proteome</keyword>
<feature type="compositionally biased region" description="Basic and acidic residues" evidence="1">
    <location>
        <begin position="108"/>
        <end position="122"/>
    </location>
</feature>
<dbReference type="OrthoDB" id="1711508at2759"/>
<evidence type="ECO:0000313" key="3">
    <source>
        <dbReference type="EMBL" id="OJI79958.1"/>
    </source>
</evidence>
<evidence type="ECO:0000256" key="1">
    <source>
        <dbReference type="SAM" id="MobiDB-lite"/>
    </source>
</evidence>
<feature type="compositionally biased region" description="Basic and acidic residues" evidence="1">
    <location>
        <begin position="729"/>
        <end position="740"/>
    </location>
</feature>
<dbReference type="InterPro" id="IPR050365">
    <property type="entry name" value="TIM50"/>
</dbReference>
<dbReference type="SUPFAM" id="SSF56784">
    <property type="entry name" value="HAD-like"/>
    <property type="match status" value="1"/>
</dbReference>
<accession>A0A1L9MSD6</accession>
<reference evidence="4" key="1">
    <citation type="journal article" date="2017" name="Genome Biol.">
        <title>Comparative genomics reveals high biological diversity and specific adaptations in the industrially and medically important fungal genus Aspergillus.</title>
        <authorList>
            <person name="de Vries R.P."/>
            <person name="Riley R."/>
            <person name="Wiebenga A."/>
            <person name="Aguilar-Osorio G."/>
            <person name="Amillis S."/>
            <person name="Uchima C.A."/>
            <person name="Anderluh G."/>
            <person name="Asadollahi M."/>
            <person name="Askin M."/>
            <person name="Barry K."/>
            <person name="Battaglia E."/>
            <person name="Bayram O."/>
            <person name="Benocci T."/>
            <person name="Braus-Stromeyer S.A."/>
            <person name="Caldana C."/>
            <person name="Canovas D."/>
            <person name="Cerqueira G.C."/>
            <person name="Chen F."/>
            <person name="Chen W."/>
            <person name="Choi C."/>
            <person name="Clum A."/>
            <person name="Dos Santos R.A."/>
            <person name="Damasio A.R."/>
            <person name="Diallinas G."/>
            <person name="Emri T."/>
            <person name="Fekete E."/>
            <person name="Flipphi M."/>
            <person name="Freyberg S."/>
            <person name="Gallo A."/>
            <person name="Gournas C."/>
            <person name="Habgood R."/>
            <person name="Hainaut M."/>
            <person name="Harispe M.L."/>
            <person name="Henrissat B."/>
            <person name="Hilden K.S."/>
            <person name="Hope R."/>
            <person name="Hossain A."/>
            <person name="Karabika E."/>
            <person name="Karaffa L."/>
            <person name="Karanyi Z."/>
            <person name="Krasevec N."/>
            <person name="Kuo A."/>
            <person name="Kusch H."/>
            <person name="LaButti K."/>
            <person name="Lagendijk E.L."/>
            <person name="Lapidus A."/>
            <person name="Levasseur A."/>
            <person name="Lindquist E."/>
            <person name="Lipzen A."/>
            <person name="Logrieco A.F."/>
            <person name="MacCabe A."/>
            <person name="Maekelae M.R."/>
            <person name="Malavazi I."/>
            <person name="Melin P."/>
            <person name="Meyer V."/>
            <person name="Mielnichuk N."/>
            <person name="Miskei M."/>
            <person name="Molnar A.P."/>
            <person name="Mule G."/>
            <person name="Ngan C.Y."/>
            <person name="Orejas M."/>
            <person name="Orosz E."/>
            <person name="Ouedraogo J.P."/>
            <person name="Overkamp K.M."/>
            <person name="Park H.-S."/>
            <person name="Perrone G."/>
            <person name="Piumi F."/>
            <person name="Punt P.J."/>
            <person name="Ram A.F."/>
            <person name="Ramon A."/>
            <person name="Rauscher S."/>
            <person name="Record E."/>
            <person name="Riano-Pachon D.M."/>
            <person name="Robert V."/>
            <person name="Roehrig J."/>
            <person name="Ruller R."/>
            <person name="Salamov A."/>
            <person name="Salih N.S."/>
            <person name="Samson R.A."/>
            <person name="Sandor E."/>
            <person name="Sanguinetti M."/>
            <person name="Schuetze T."/>
            <person name="Sepcic K."/>
            <person name="Shelest E."/>
            <person name="Sherlock G."/>
            <person name="Sophianopoulou V."/>
            <person name="Squina F.M."/>
            <person name="Sun H."/>
            <person name="Susca A."/>
            <person name="Todd R.B."/>
            <person name="Tsang A."/>
            <person name="Unkles S.E."/>
            <person name="van de Wiele N."/>
            <person name="van Rossen-Uffink D."/>
            <person name="Oliveira J.V."/>
            <person name="Vesth T.C."/>
            <person name="Visser J."/>
            <person name="Yu J.-H."/>
            <person name="Zhou M."/>
            <person name="Andersen M.R."/>
            <person name="Archer D.B."/>
            <person name="Baker S.E."/>
            <person name="Benoit I."/>
            <person name="Brakhage A.A."/>
            <person name="Braus G.H."/>
            <person name="Fischer R."/>
            <person name="Frisvad J.C."/>
            <person name="Goldman G.H."/>
            <person name="Houbraken J."/>
            <person name="Oakley B."/>
            <person name="Pocsi I."/>
            <person name="Scazzocchio C."/>
            <person name="Seiboth B."/>
            <person name="vanKuyk P.A."/>
            <person name="Wortman J."/>
            <person name="Dyer P.S."/>
            <person name="Grigoriev I.V."/>
        </authorList>
    </citation>
    <scope>NUCLEOTIDE SEQUENCE [LARGE SCALE GENOMIC DNA]</scope>
    <source>
        <strain evidence="4">CBS 134.48</strain>
    </source>
</reference>